<organism evidence="1 2">
    <name type="scientific">Phytophthora citrophthora</name>
    <dbReference type="NCBI Taxonomy" id="4793"/>
    <lineage>
        <taxon>Eukaryota</taxon>
        <taxon>Sar</taxon>
        <taxon>Stramenopiles</taxon>
        <taxon>Oomycota</taxon>
        <taxon>Peronosporomycetes</taxon>
        <taxon>Peronosporales</taxon>
        <taxon>Peronosporaceae</taxon>
        <taxon>Phytophthora</taxon>
    </lineage>
</organism>
<keyword evidence="2" id="KW-1185">Reference proteome</keyword>
<reference evidence="1" key="1">
    <citation type="submission" date="2023-08" db="EMBL/GenBank/DDBJ databases">
        <title>Reference Genome Resource for the Citrus Pathogen Phytophthora citrophthora.</title>
        <authorList>
            <person name="Moller H."/>
            <person name="Coetzee B."/>
            <person name="Rose L.J."/>
            <person name="Van Niekerk J.M."/>
        </authorList>
    </citation>
    <scope>NUCLEOTIDE SEQUENCE</scope>
    <source>
        <strain evidence="1">STE-U-9442</strain>
    </source>
</reference>
<evidence type="ECO:0000313" key="1">
    <source>
        <dbReference type="EMBL" id="KAK1936635.1"/>
    </source>
</evidence>
<dbReference type="InterPro" id="IPR052270">
    <property type="entry name" value="CACF_protein"/>
</dbReference>
<dbReference type="PANTHER" id="PTHR22028">
    <property type="entry name" value="SFI1 SPINDLE BODY DOMAIN-CONTAINING PROTEIN-RELATED"/>
    <property type="match status" value="1"/>
</dbReference>
<dbReference type="PANTHER" id="PTHR22028:SF9">
    <property type="entry name" value="SFI1 SPINDLE BODY DOMAIN-CONTAINING PROTEIN"/>
    <property type="match status" value="1"/>
</dbReference>
<evidence type="ECO:0008006" key="3">
    <source>
        <dbReference type="Google" id="ProtNLM"/>
    </source>
</evidence>
<dbReference type="AlphaFoldDB" id="A0AAD9LHK8"/>
<proteinExistence type="predicted"/>
<comment type="caution">
    <text evidence="1">The sequence shown here is derived from an EMBL/GenBank/DDBJ whole genome shotgun (WGS) entry which is preliminary data.</text>
</comment>
<evidence type="ECO:0000313" key="2">
    <source>
        <dbReference type="Proteomes" id="UP001259832"/>
    </source>
</evidence>
<name>A0AAD9LHK8_9STRA</name>
<dbReference type="Proteomes" id="UP001259832">
    <property type="component" value="Unassembled WGS sequence"/>
</dbReference>
<sequence>MKRTTKQNLLQWIVDNWSKFCFERQHQRQQFTVADNFYNEYLKCLAMVQWQEKWSQAILMRQKELTVTRQMNVRRLTKGFSNWYGNFLHKSRIRSKKAKAIQFHTKSLQTKLFRLWKSYHEAVRYQASKRKHVARLQQQKLLARLFRGWYRLSEASGVQRRMIYKAETHRAKFVMNRVFQHWERYRSKRTLHIIAYTCRRRFHLRKAWLGWKQHRQYAAMVRQNILVTTHLIHSNLFRSTLERWKSYVVHRREGQTALNRAEDHYTLWMCKRGVAVLRKWREYVSGLVDQRVKTAKAVAFRRANLRSKAWQSWLRYIAYCFDKQKQLEWVLSYYSVEVLLRRSLTSWKELIETRQVQRKRQEVADSFNTHRLLCEQYRQWREYVTARRIKQERFETLLHTAKTLALSRAIKKWRKRAVELLQYRRSEAAADQFHSKRRRNFGLNKLIQWRTLQKIDRGLMAQAKCFRGSTVQLACFRRWQRYHHWRVKYTHLTLIFKRNQKEDIFTRWKLYWKKRQSSNDKRLKARIFHCVQTEQKMLRLWRTFVLLRKQKKGTISFNTAKILRRTFNYWRHRAHVLRKMKKMLASQESFRALTYFDAWKRFVVTIKMKAEKLRKAMKFKNNLQKFGVWHMWRDFVLAQKQERLIIDLAVGFRLRFSNRKTFAVWRARAGNWKRQRKLTSQAQLHYQTSLLSQGFQLLAGYMHSRRRLVQLQSALSNQLIEKRKRRAISRLRDLCAERERKRGLIKCACRHWQLYHQEKYWGCILQWFKAAQLRKQQRIQAEFFARTHLLQRYIVALKNHICHSKQLKAKVDAFRCRFFRSVADDCFYKWRSFTAFKLKLKTIRRKSLQSQRHQRLHQWLRIAKEKARLREEIQQLAVRRHHRELLHCFNHWESVCTDQWIDQQLIAHHQRHAQKQRRLRFGIKTLKSQLPARHERLKRKSFFLEHHRPFLVQVLQRWKLASVDQRNHFNM</sequence>
<accession>A0AAD9LHK8</accession>
<dbReference type="EMBL" id="JASMQC010000021">
    <property type="protein sequence ID" value="KAK1936635.1"/>
    <property type="molecule type" value="Genomic_DNA"/>
</dbReference>
<gene>
    <name evidence="1" type="ORF">P3T76_010070</name>
</gene>
<protein>
    <recommendedName>
        <fullName evidence="3">Sfi1 spindle body domain-containing protein</fullName>
    </recommendedName>
</protein>
<dbReference type="GO" id="GO:0019902">
    <property type="term" value="F:phosphatase binding"/>
    <property type="evidence" value="ECO:0007669"/>
    <property type="project" value="TreeGrafter"/>
</dbReference>